<dbReference type="EMBL" id="FWWZ01000001">
    <property type="protein sequence ID" value="SMC08724.1"/>
    <property type="molecule type" value="Genomic_DNA"/>
</dbReference>
<accession>A0A1W1WQZ3</accession>
<dbReference type="CDD" id="cd00056">
    <property type="entry name" value="ENDO3c"/>
    <property type="match status" value="1"/>
</dbReference>
<evidence type="ECO:0000313" key="8">
    <source>
        <dbReference type="EMBL" id="SMC08724.1"/>
    </source>
</evidence>
<dbReference type="Gene3D" id="1.10.1670.10">
    <property type="entry name" value="Helix-hairpin-Helix base-excision DNA repair enzymes (C-terminal)"/>
    <property type="match status" value="1"/>
</dbReference>
<keyword evidence="2" id="KW-0227">DNA damage</keyword>
<protein>
    <submittedName>
        <fullName evidence="8">Endonuclease-3</fullName>
    </submittedName>
</protein>
<evidence type="ECO:0000256" key="1">
    <source>
        <dbReference type="ARBA" id="ARBA00008343"/>
    </source>
</evidence>
<comment type="similarity">
    <text evidence="1">Belongs to the Nth/MutY family.</text>
</comment>
<dbReference type="AlphaFoldDB" id="A0A1W1WQZ3"/>
<gene>
    <name evidence="8" type="ORF">SAMN05660197_0490</name>
</gene>
<dbReference type="Pfam" id="PF00730">
    <property type="entry name" value="HhH-GPD"/>
    <property type="match status" value="1"/>
</dbReference>
<keyword evidence="6" id="KW-0326">Glycosidase</keyword>
<dbReference type="PIRSF" id="PIRSF001435">
    <property type="entry name" value="Nth"/>
    <property type="match status" value="1"/>
</dbReference>
<dbReference type="GO" id="GO:0006285">
    <property type="term" value="P:base-excision repair, AP site formation"/>
    <property type="evidence" value="ECO:0007669"/>
    <property type="project" value="TreeGrafter"/>
</dbReference>
<dbReference type="Gene3D" id="1.10.340.30">
    <property type="entry name" value="Hypothetical protein, domain 2"/>
    <property type="match status" value="1"/>
</dbReference>
<keyword evidence="9" id="KW-1185">Reference proteome</keyword>
<keyword evidence="5" id="KW-0456">Lyase</keyword>
<dbReference type="GO" id="GO:0003677">
    <property type="term" value="F:DNA binding"/>
    <property type="evidence" value="ECO:0007669"/>
    <property type="project" value="InterPro"/>
</dbReference>
<feature type="domain" description="HhH-GPD" evidence="7">
    <location>
        <begin position="48"/>
        <end position="195"/>
    </location>
</feature>
<evidence type="ECO:0000256" key="4">
    <source>
        <dbReference type="ARBA" id="ARBA00023204"/>
    </source>
</evidence>
<evidence type="ECO:0000256" key="2">
    <source>
        <dbReference type="ARBA" id="ARBA00022763"/>
    </source>
</evidence>
<evidence type="ECO:0000256" key="6">
    <source>
        <dbReference type="ARBA" id="ARBA00023295"/>
    </source>
</evidence>
<evidence type="ECO:0000256" key="3">
    <source>
        <dbReference type="ARBA" id="ARBA00022801"/>
    </source>
</evidence>
<proteinExistence type="inferred from homology"/>
<dbReference type="InterPro" id="IPR003265">
    <property type="entry name" value="HhH-GPD_domain"/>
</dbReference>
<dbReference type="PANTHER" id="PTHR43286:SF1">
    <property type="entry name" value="ENDONUCLEASE III-LIKE PROTEIN 1"/>
    <property type="match status" value="1"/>
</dbReference>
<evidence type="ECO:0000313" key="9">
    <source>
        <dbReference type="Proteomes" id="UP000192602"/>
    </source>
</evidence>
<evidence type="ECO:0000259" key="7">
    <source>
        <dbReference type="SMART" id="SM00478"/>
    </source>
</evidence>
<keyword evidence="8" id="KW-0540">Nuclease</keyword>
<keyword evidence="3" id="KW-0378">Hydrolase</keyword>
<dbReference type="FunFam" id="1.10.340.30:FF:000001">
    <property type="entry name" value="Endonuclease III"/>
    <property type="match status" value="1"/>
</dbReference>
<dbReference type="InterPro" id="IPR011257">
    <property type="entry name" value="DNA_glycosylase"/>
</dbReference>
<dbReference type="STRING" id="1069081.SAMN05660197_0490"/>
<evidence type="ECO:0000256" key="5">
    <source>
        <dbReference type="ARBA" id="ARBA00023239"/>
    </source>
</evidence>
<keyword evidence="4" id="KW-0234">DNA repair</keyword>
<dbReference type="InterPro" id="IPR023170">
    <property type="entry name" value="HhH_base_excis_C"/>
</dbReference>
<organism evidence="8 9">
    <name type="scientific">Nitratiruptor tergarcus DSM 16512</name>
    <dbReference type="NCBI Taxonomy" id="1069081"/>
    <lineage>
        <taxon>Bacteria</taxon>
        <taxon>Pseudomonadati</taxon>
        <taxon>Campylobacterota</taxon>
        <taxon>Epsilonproteobacteria</taxon>
        <taxon>Nautiliales</taxon>
        <taxon>Nitratiruptoraceae</taxon>
        <taxon>Nitratiruptor</taxon>
    </lineage>
</organism>
<reference evidence="9" key="1">
    <citation type="submission" date="2017-04" db="EMBL/GenBank/DDBJ databases">
        <authorList>
            <person name="Varghese N."/>
            <person name="Submissions S."/>
        </authorList>
    </citation>
    <scope>NUCLEOTIDE SEQUENCE [LARGE SCALE GENOMIC DNA]</scope>
    <source>
        <strain evidence="9">DSM 16512</strain>
    </source>
</reference>
<dbReference type="GO" id="GO:0006289">
    <property type="term" value="P:nucleotide-excision repair"/>
    <property type="evidence" value="ECO:0007669"/>
    <property type="project" value="TreeGrafter"/>
</dbReference>
<dbReference type="InterPro" id="IPR000445">
    <property type="entry name" value="HhH_motif"/>
</dbReference>
<dbReference type="GO" id="GO:0000703">
    <property type="term" value="F:oxidized pyrimidine nucleobase lesion DNA N-glycosylase activity"/>
    <property type="evidence" value="ECO:0007669"/>
    <property type="project" value="TreeGrafter"/>
</dbReference>
<dbReference type="Proteomes" id="UP000192602">
    <property type="component" value="Unassembled WGS sequence"/>
</dbReference>
<dbReference type="GO" id="GO:0003906">
    <property type="term" value="F:DNA-(apurinic or apyrimidinic site) endonuclease activity"/>
    <property type="evidence" value="ECO:0007669"/>
    <property type="project" value="TreeGrafter"/>
</dbReference>
<dbReference type="Pfam" id="PF00633">
    <property type="entry name" value="HHH"/>
    <property type="match status" value="1"/>
</dbReference>
<name>A0A1W1WQZ3_9BACT</name>
<dbReference type="GO" id="GO:0016829">
    <property type="term" value="F:lyase activity"/>
    <property type="evidence" value="ECO:0007669"/>
    <property type="project" value="UniProtKB-KW"/>
</dbReference>
<keyword evidence="8" id="KW-0255">Endonuclease</keyword>
<dbReference type="SUPFAM" id="SSF48150">
    <property type="entry name" value="DNA-glycosylase"/>
    <property type="match status" value="1"/>
</dbReference>
<dbReference type="SMART" id="SM00478">
    <property type="entry name" value="ENDO3c"/>
    <property type="match status" value="1"/>
</dbReference>
<dbReference type="PANTHER" id="PTHR43286">
    <property type="entry name" value="ENDONUCLEASE III-LIKE PROTEIN 1"/>
    <property type="match status" value="1"/>
</dbReference>
<sequence>MFMTMQQFQKILKFLHIEYEKWDAPAKRFAKECKYKRTPYTILIATVLSFRTKDEVTFAAAHRLFALADKPKDMLNVSRETIEKTIYPVGFYRQKAKSIHHISQELVEKFGGDVPDTLEELTSIKGVGPKTAKIVLEQAFEKPYVAVDTHVHRICNIWGLIETKSPEESDRVLEEIVSDEEKRGLNKLLVAFGQTVCKPQKPDCKRCPLQETLKNFGIQCKV</sequence>